<keyword evidence="2" id="KW-0678">Repressor</keyword>
<dbReference type="GO" id="GO:0000122">
    <property type="term" value="P:negative regulation of transcription by RNA polymerase II"/>
    <property type="evidence" value="ECO:0007669"/>
    <property type="project" value="UniProtKB-ARBA"/>
</dbReference>
<evidence type="ECO:0000256" key="10">
    <source>
        <dbReference type="PROSITE-ProRule" id="PRU00042"/>
    </source>
</evidence>
<feature type="compositionally biased region" description="Low complexity" evidence="11">
    <location>
        <begin position="238"/>
        <end position="254"/>
    </location>
</feature>
<feature type="compositionally biased region" description="Low complexity" evidence="11">
    <location>
        <begin position="122"/>
        <end position="163"/>
    </location>
</feature>
<dbReference type="PROSITE" id="PS00028">
    <property type="entry name" value="ZINC_FINGER_C2H2_1"/>
    <property type="match status" value="2"/>
</dbReference>
<dbReference type="EMBL" id="ML210295">
    <property type="protein sequence ID" value="TFK20572.1"/>
    <property type="molecule type" value="Genomic_DNA"/>
</dbReference>
<evidence type="ECO:0000256" key="4">
    <source>
        <dbReference type="ARBA" id="ARBA00022737"/>
    </source>
</evidence>
<proteinExistence type="predicted"/>
<dbReference type="SMART" id="SM00355">
    <property type="entry name" value="ZnF_C2H2"/>
    <property type="match status" value="2"/>
</dbReference>
<feature type="region of interest" description="Disordered" evidence="11">
    <location>
        <begin position="1"/>
        <end position="62"/>
    </location>
</feature>
<dbReference type="PROSITE" id="PS50157">
    <property type="entry name" value="ZINC_FINGER_C2H2_2"/>
    <property type="match status" value="1"/>
</dbReference>
<evidence type="ECO:0000256" key="6">
    <source>
        <dbReference type="ARBA" id="ARBA00022833"/>
    </source>
</evidence>
<dbReference type="FunFam" id="3.30.160.60:FF:001382">
    <property type="entry name" value="Transcriptional repressor"/>
    <property type="match status" value="1"/>
</dbReference>
<keyword evidence="6" id="KW-0862">Zinc</keyword>
<keyword evidence="4" id="KW-0677">Repeat</keyword>
<evidence type="ECO:0000256" key="8">
    <source>
        <dbReference type="ARBA" id="ARBA00023163"/>
    </source>
</evidence>
<dbReference type="GO" id="GO:0005634">
    <property type="term" value="C:nucleus"/>
    <property type="evidence" value="ECO:0007669"/>
    <property type="project" value="UniProtKB-SubCell"/>
</dbReference>
<accession>A0A5C3KK95</accession>
<evidence type="ECO:0000256" key="5">
    <source>
        <dbReference type="ARBA" id="ARBA00022771"/>
    </source>
</evidence>
<keyword evidence="7" id="KW-0805">Transcription regulation</keyword>
<evidence type="ECO:0000259" key="12">
    <source>
        <dbReference type="PROSITE" id="PS50157"/>
    </source>
</evidence>
<feature type="compositionally biased region" description="Pro residues" evidence="11">
    <location>
        <begin position="172"/>
        <end position="184"/>
    </location>
</feature>
<keyword evidence="9" id="KW-0539">Nucleus</keyword>
<dbReference type="InterPro" id="IPR051007">
    <property type="entry name" value="creA/MIG_C2H2-ZnF"/>
</dbReference>
<dbReference type="GO" id="GO:0000433">
    <property type="term" value="P:carbon catabolite repression of transcription from RNA polymerase II promoter by glucose"/>
    <property type="evidence" value="ECO:0007669"/>
    <property type="project" value="TreeGrafter"/>
</dbReference>
<feature type="compositionally biased region" description="Polar residues" evidence="11">
    <location>
        <begin position="255"/>
        <end position="299"/>
    </location>
</feature>
<dbReference type="GO" id="GO:0005737">
    <property type="term" value="C:cytoplasm"/>
    <property type="evidence" value="ECO:0007669"/>
    <property type="project" value="TreeGrafter"/>
</dbReference>
<name>A0A5C3KK95_COPMA</name>
<dbReference type="GO" id="GO:0008270">
    <property type="term" value="F:zinc ion binding"/>
    <property type="evidence" value="ECO:0007669"/>
    <property type="project" value="UniProtKB-KW"/>
</dbReference>
<evidence type="ECO:0000256" key="2">
    <source>
        <dbReference type="ARBA" id="ARBA00022491"/>
    </source>
</evidence>
<keyword evidence="5 10" id="KW-0863">Zinc-finger</keyword>
<dbReference type="GO" id="GO:0000978">
    <property type="term" value="F:RNA polymerase II cis-regulatory region sequence-specific DNA binding"/>
    <property type="evidence" value="ECO:0007669"/>
    <property type="project" value="TreeGrafter"/>
</dbReference>
<dbReference type="SUPFAM" id="SSF57667">
    <property type="entry name" value="beta-beta-alpha zinc fingers"/>
    <property type="match status" value="1"/>
</dbReference>
<evidence type="ECO:0000256" key="7">
    <source>
        <dbReference type="ARBA" id="ARBA00023015"/>
    </source>
</evidence>
<dbReference type="InterPro" id="IPR036236">
    <property type="entry name" value="Znf_C2H2_sf"/>
</dbReference>
<keyword evidence="3" id="KW-0479">Metal-binding</keyword>
<feature type="compositionally biased region" description="Low complexity" evidence="11">
    <location>
        <begin position="358"/>
        <end position="374"/>
    </location>
</feature>
<dbReference type="Gene3D" id="3.30.160.60">
    <property type="entry name" value="Classic Zinc Finger"/>
    <property type="match status" value="2"/>
</dbReference>
<feature type="domain" description="C2H2-type" evidence="12">
    <location>
        <begin position="65"/>
        <end position="92"/>
    </location>
</feature>
<dbReference type="Proteomes" id="UP000307440">
    <property type="component" value="Unassembled WGS sequence"/>
</dbReference>
<feature type="region of interest" description="Disordered" evidence="11">
    <location>
        <begin position="209"/>
        <end position="228"/>
    </location>
</feature>
<dbReference type="Pfam" id="PF00096">
    <property type="entry name" value="zf-C2H2"/>
    <property type="match status" value="1"/>
</dbReference>
<dbReference type="PANTHER" id="PTHR47428:SF2">
    <property type="entry name" value="ZINC FINGER PROTEIN RSV1"/>
    <property type="match status" value="1"/>
</dbReference>
<keyword evidence="14" id="KW-1185">Reference proteome</keyword>
<feature type="compositionally biased region" description="Polar residues" evidence="11">
    <location>
        <begin position="306"/>
        <end position="324"/>
    </location>
</feature>
<dbReference type="InterPro" id="IPR013087">
    <property type="entry name" value="Znf_C2H2_type"/>
</dbReference>
<dbReference type="STRING" id="230819.A0A5C3KK95"/>
<evidence type="ECO:0000256" key="3">
    <source>
        <dbReference type="ARBA" id="ARBA00022723"/>
    </source>
</evidence>
<evidence type="ECO:0000313" key="13">
    <source>
        <dbReference type="EMBL" id="TFK20572.1"/>
    </source>
</evidence>
<feature type="compositionally biased region" description="Low complexity" evidence="11">
    <location>
        <begin position="34"/>
        <end position="59"/>
    </location>
</feature>
<evidence type="ECO:0000256" key="11">
    <source>
        <dbReference type="SAM" id="MobiDB-lite"/>
    </source>
</evidence>
<keyword evidence="8" id="KW-0804">Transcription</keyword>
<feature type="region of interest" description="Disordered" evidence="11">
    <location>
        <begin position="238"/>
        <end position="377"/>
    </location>
</feature>
<gene>
    <name evidence="13" type="ORF">FA15DRAFT_625239</name>
</gene>
<dbReference type="OrthoDB" id="6365676at2759"/>
<sequence length="479" mass="52060">MPRVLHKSNQHNLQAPYPAHYLSNLPTLSPPPSSSSSQASSSSPSRKTTSSSTRSTGTSPDKKKYVCLTCDRGFTTSGHLARHTRVHTGERNHKCPFPGCETRCSRQDNLHQHYRIHLSPGSRRSSARSAMAKAMNNGSSSERSGNTSSSGSTTSSALSSARATPVNDSLAPSPPLPPLSPPPLEQARLYHITPPDSPPPLAQATLPATLQMQGSSSRSTSSPQASYSNMHQNVLSLSPPISLHSSPSHSIQLSYRQPHSSYPEQQQFDGYNSYISTAPSSVSHSPVNNGSPTQYSTYPSPEHEYAQSSSLVSNGSIHQIHTRNISSTSHMSRHSISHIANNSYPSSGASTTNPPSPVSSHSIPSHTSGPSTPIYPVFTEESNTFQSVMSQSHLPSSTHNNYQMHGARFDSPPPILAPIQERYIRREDRALAQQTMAYIHQPQPQPLTNDFAYHQSIGMGHGMWKTENHLRRGMTTLVQ</sequence>
<dbReference type="GO" id="GO:0060258">
    <property type="term" value="P:negative regulation of filamentous growth"/>
    <property type="evidence" value="ECO:0007669"/>
    <property type="project" value="UniProtKB-ARBA"/>
</dbReference>
<dbReference type="PANTHER" id="PTHR47428">
    <property type="entry name" value="REGULATORY PROTEIN MIG1-RELATED"/>
    <property type="match status" value="1"/>
</dbReference>
<organism evidence="13 14">
    <name type="scientific">Coprinopsis marcescibilis</name>
    <name type="common">Agaric fungus</name>
    <name type="synonym">Psathyrella marcescibilis</name>
    <dbReference type="NCBI Taxonomy" id="230819"/>
    <lineage>
        <taxon>Eukaryota</taxon>
        <taxon>Fungi</taxon>
        <taxon>Dikarya</taxon>
        <taxon>Basidiomycota</taxon>
        <taxon>Agaricomycotina</taxon>
        <taxon>Agaricomycetes</taxon>
        <taxon>Agaricomycetidae</taxon>
        <taxon>Agaricales</taxon>
        <taxon>Agaricineae</taxon>
        <taxon>Psathyrellaceae</taxon>
        <taxon>Coprinopsis</taxon>
    </lineage>
</organism>
<protein>
    <recommendedName>
        <fullName evidence="12">C2H2-type domain-containing protein</fullName>
    </recommendedName>
</protein>
<dbReference type="AlphaFoldDB" id="A0A5C3KK95"/>
<feature type="region of interest" description="Disordered" evidence="11">
    <location>
        <begin position="118"/>
        <end position="203"/>
    </location>
</feature>
<evidence type="ECO:0000313" key="14">
    <source>
        <dbReference type="Proteomes" id="UP000307440"/>
    </source>
</evidence>
<evidence type="ECO:0000256" key="1">
    <source>
        <dbReference type="ARBA" id="ARBA00004123"/>
    </source>
</evidence>
<feature type="compositionally biased region" description="Polar residues" evidence="11">
    <location>
        <begin position="340"/>
        <end position="353"/>
    </location>
</feature>
<reference evidence="13 14" key="1">
    <citation type="journal article" date="2019" name="Nat. Ecol. Evol.">
        <title>Megaphylogeny resolves global patterns of mushroom evolution.</title>
        <authorList>
            <person name="Varga T."/>
            <person name="Krizsan K."/>
            <person name="Foldi C."/>
            <person name="Dima B."/>
            <person name="Sanchez-Garcia M."/>
            <person name="Sanchez-Ramirez S."/>
            <person name="Szollosi G.J."/>
            <person name="Szarkandi J.G."/>
            <person name="Papp V."/>
            <person name="Albert L."/>
            <person name="Andreopoulos W."/>
            <person name="Angelini C."/>
            <person name="Antonin V."/>
            <person name="Barry K.W."/>
            <person name="Bougher N.L."/>
            <person name="Buchanan P."/>
            <person name="Buyck B."/>
            <person name="Bense V."/>
            <person name="Catcheside P."/>
            <person name="Chovatia M."/>
            <person name="Cooper J."/>
            <person name="Damon W."/>
            <person name="Desjardin D."/>
            <person name="Finy P."/>
            <person name="Geml J."/>
            <person name="Haridas S."/>
            <person name="Hughes K."/>
            <person name="Justo A."/>
            <person name="Karasinski D."/>
            <person name="Kautmanova I."/>
            <person name="Kiss B."/>
            <person name="Kocsube S."/>
            <person name="Kotiranta H."/>
            <person name="LaButti K.M."/>
            <person name="Lechner B.E."/>
            <person name="Liimatainen K."/>
            <person name="Lipzen A."/>
            <person name="Lukacs Z."/>
            <person name="Mihaltcheva S."/>
            <person name="Morgado L.N."/>
            <person name="Niskanen T."/>
            <person name="Noordeloos M.E."/>
            <person name="Ohm R.A."/>
            <person name="Ortiz-Santana B."/>
            <person name="Ovrebo C."/>
            <person name="Racz N."/>
            <person name="Riley R."/>
            <person name="Savchenko A."/>
            <person name="Shiryaev A."/>
            <person name="Soop K."/>
            <person name="Spirin V."/>
            <person name="Szebenyi C."/>
            <person name="Tomsovsky M."/>
            <person name="Tulloss R.E."/>
            <person name="Uehling J."/>
            <person name="Grigoriev I.V."/>
            <person name="Vagvolgyi C."/>
            <person name="Papp T."/>
            <person name="Martin F.M."/>
            <person name="Miettinen O."/>
            <person name="Hibbett D.S."/>
            <person name="Nagy L.G."/>
        </authorList>
    </citation>
    <scope>NUCLEOTIDE SEQUENCE [LARGE SCALE GENOMIC DNA]</scope>
    <source>
        <strain evidence="13 14">CBS 121175</strain>
    </source>
</reference>
<evidence type="ECO:0000256" key="9">
    <source>
        <dbReference type="ARBA" id="ARBA00023242"/>
    </source>
</evidence>
<comment type="subcellular location">
    <subcellularLocation>
        <location evidence="1">Nucleus</location>
    </subcellularLocation>
</comment>